<dbReference type="AlphaFoldDB" id="A0A645HH44"/>
<protein>
    <submittedName>
        <fullName evidence="1">Uncharacterized protein</fullName>
    </submittedName>
</protein>
<dbReference type="EMBL" id="VSSQ01092822">
    <property type="protein sequence ID" value="MPN37906.1"/>
    <property type="molecule type" value="Genomic_DNA"/>
</dbReference>
<reference evidence="1" key="1">
    <citation type="submission" date="2019-08" db="EMBL/GenBank/DDBJ databases">
        <authorList>
            <person name="Kucharzyk K."/>
            <person name="Murdoch R.W."/>
            <person name="Higgins S."/>
            <person name="Loffler F."/>
        </authorList>
    </citation>
    <scope>NUCLEOTIDE SEQUENCE</scope>
</reference>
<gene>
    <name evidence="1" type="ORF">SDC9_185427</name>
</gene>
<evidence type="ECO:0000313" key="1">
    <source>
        <dbReference type="EMBL" id="MPN37906.1"/>
    </source>
</evidence>
<accession>A0A645HH44</accession>
<organism evidence="1">
    <name type="scientific">bioreactor metagenome</name>
    <dbReference type="NCBI Taxonomy" id="1076179"/>
    <lineage>
        <taxon>unclassified sequences</taxon>
        <taxon>metagenomes</taxon>
        <taxon>ecological metagenomes</taxon>
    </lineage>
</organism>
<proteinExistence type="predicted"/>
<name>A0A645HH44_9ZZZZ</name>
<comment type="caution">
    <text evidence="1">The sequence shown here is derived from an EMBL/GenBank/DDBJ whole genome shotgun (WGS) entry which is preliminary data.</text>
</comment>
<sequence>MSDKDVHSSCPCIHDTVKLILNLIGLVADFKDPADIGRLGHNIASMCGDNARAVRADQGNVLNDNLPADMKLFSQKGAGYGSFGGPEHIHNFPAPLFSVQIITNLSFSVFYALTSLRFLSEKSRMGAECVSAPQET</sequence>